<dbReference type="WBParaSite" id="SSLN_0001370401-mRNA-1">
    <property type="protein sequence ID" value="SSLN_0001370401-mRNA-1"/>
    <property type="gene ID" value="SSLN_0001370401"/>
</dbReference>
<name>A0A183T9Q3_SCHSO</name>
<evidence type="ECO:0000313" key="2">
    <source>
        <dbReference type="Proteomes" id="UP000275846"/>
    </source>
</evidence>
<accession>A0A183T9Q3</accession>
<dbReference type="Proteomes" id="UP000275846">
    <property type="component" value="Unassembled WGS sequence"/>
</dbReference>
<keyword evidence="2" id="KW-1185">Reference proteome</keyword>
<sequence>MCTQIDMAVDAVCVGVPSFEEFSCLPGVTRGDHFGCVPIEAVVTVHSVRKHEGQGIASVDGQFMFIYAGPKLLTRMAYVSARSFCTWNAVKYFVCCSFTVRSLTLDNTSRREDADLRAMDMSNRFSCLNTLWLSLASETVFHKADRASIESE</sequence>
<gene>
    <name evidence="1" type="ORF">SSLN_LOCUS13201</name>
</gene>
<reference evidence="3" key="1">
    <citation type="submission" date="2016-06" db="UniProtKB">
        <authorList>
            <consortium name="WormBaseParasite"/>
        </authorList>
    </citation>
    <scope>IDENTIFICATION</scope>
</reference>
<proteinExistence type="predicted"/>
<reference evidence="1 2" key="2">
    <citation type="submission" date="2018-11" db="EMBL/GenBank/DDBJ databases">
        <authorList>
            <consortium name="Pathogen Informatics"/>
        </authorList>
    </citation>
    <scope>NUCLEOTIDE SEQUENCE [LARGE SCALE GENOMIC DNA]</scope>
    <source>
        <strain evidence="1 2">NST_G2</strain>
    </source>
</reference>
<evidence type="ECO:0000313" key="1">
    <source>
        <dbReference type="EMBL" id="VDL99586.1"/>
    </source>
</evidence>
<evidence type="ECO:0000313" key="3">
    <source>
        <dbReference type="WBParaSite" id="SSLN_0001370401-mRNA-1"/>
    </source>
</evidence>
<dbReference type="AlphaFoldDB" id="A0A183T9Q3"/>
<protein>
    <submittedName>
        <fullName evidence="1 3">Uncharacterized protein</fullName>
    </submittedName>
</protein>
<dbReference type="EMBL" id="UYSU01037894">
    <property type="protein sequence ID" value="VDL99586.1"/>
    <property type="molecule type" value="Genomic_DNA"/>
</dbReference>
<organism evidence="3">
    <name type="scientific">Schistocephalus solidus</name>
    <name type="common">Tapeworm</name>
    <dbReference type="NCBI Taxonomy" id="70667"/>
    <lineage>
        <taxon>Eukaryota</taxon>
        <taxon>Metazoa</taxon>
        <taxon>Spiralia</taxon>
        <taxon>Lophotrochozoa</taxon>
        <taxon>Platyhelminthes</taxon>
        <taxon>Cestoda</taxon>
        <taxon>Eucestoda</taxon>
        <taxon>Diphyllobothriidea</taxon>
        <taxon>Diphyllobothriidae</taxon>
        <taxon>Schistocephalus</taxon>
    </lineage>
</organism>